<proteinExistence type="predicted"/>
<gene>
    <name evidence="1" type="ORF">BV133_2354</name>
</gene>
<accession>A0A182D4S1</accession>
<sequence>MTAAADLNHRLVIEAPAETPDGAGGAVRSFVVAGRLWARLAPLTMDERVGADRSLGVLTHRATVRARSGLTTAHRLSHGSRRFRIRALRDSGRFLELLLEEERG</sequence>
<evidence type="ECO:0000313" key="1">
    <source>
        <dbReference type="EMBL" id="BAR99947.1"/>
    </source>
</evidence>
<dbReference type="NCBIfam" id="TIGR01563">
    <property type="entry name" value="gp16_SPP1"/>
    <property type="match status" value="1"/>
</dbReference>
<dbReference type="InterPro" id="IPR008767">
    <property type="entry name" value="Phage_SPP1_head-tail_adaptor"/>
</dbReference>
<dbReference type="EMBL" id="AP014854">
    <property type="protein sequence ID" value="BAR99947.1"/>
    <property type="molecule type" value="Genomic_DNA"/>
</dbReference>
<evidence type="ECO:0008006" key="2">
    <source>
        <dbReference type="Google" id="ProtNLM"/>
    </source>
</evidence>
<dbReference type="InterPro" id="IPR038666">
    <property type="entry name" value="SSP1_head-tail_sf"/>
</dbReference>
<dbReference type="AlphaFoldDB" id="A0A182D4S1"/>
<reference evidence="1" key="1">
    <citation type="journal article" date="2015" name="Genome Announc.">
        <title>Complete Genome Sequence of the Bacteriochlorophyll b-Producing Photosynthetic Bacterium Blastochloris viridis.</title>
        <authorList>
            <person name="Tsukatani Y."/>
            <person name="Hirose Y."/>
            <person name="Harada J."/>
            <person name="Misawa N."/>
            <person name="Mori K."/>
            <person name="Inoue K."/>
            <person name="Tamiaki H."/>
        </authorList>
    </citation>
    <scope>NUCLEOTIDE SEQUENCE [LARGE SCALE GENOMIC DNA]</scope>
    <source>
        <strain evidence="1">DSM 133</strain>
    </source>
</reference>
<protein>
    <recommendedName>
        <fullName evidence="2">Bacteriophage head-tail adaptor</fullName>
    </recommendedName>
</protein>
<dbReference type="Pfam" id="PF05521">
    <property type="entry name" value="Phage_HCP"/>
    <property type="match status" value="1"/>
</dbReference>
<dbReference type="KEGG" id="bvr:BVIR_2357"/>
<name>A0A182D4S1_BLAVI</name>
<dbReference type="Gene3D" id="2.40.10.270">
    <property type="entry name" value="Bacteriophage SPP1 head-tail adaptor protein"/>
    <property type="match status" value="1"/>
</dbReference>
<organism evidence="1">
    <name type="scientific">Blastochloris viridis</name>
    <name type="common">Rhodopseudomonas viridis</name>
    <dbReference type="NCBI Taxonomy" id="1079"/>
    <lineage>
        <taxon>Bacteria</taxon>
        <taxon>Pseudomonadati</taxon>
        <taxon>Pseudomonadota</taxon>
        <taxon>Alphaproteobacteria</taxon>
        <taxon>Hyphomicrobiales</taxon>
        <taxon>Blastochloridaceae</taxon>
        <taxon>Blastochloris</taxon>
    </lineage>
</organism>
<dbReference type="OrthoDB" id="7570189at2"/>
<dbReference type="RefSeq" id="WP_055037782.1">
    <property type="nucleotide sequence ID" value="NZ_AP014854.2"/>
</dbReference>